<evidence type="ECO:0000256" key="7">
    <source>
        <dbReference type="ARBA" id="ARBA00013023"/>
    </source>
</evidence>
<dbReference type="NCBIfam" id="NF008101">
    <property type="entry name" value="PRK10846.1"/>
    <property type="match status" value="1"/>
</dbReference>
<dbReference type="STRING" id="1770053.SAMN05216551_103199"/>
<evidence type="ECO:0000259" key="24">
    <source>
        <dbReference type="Pfam" id="PF02875"/>
    </source>
</evidence>
<dbReference type="GO" id="GO:0046656">
    <property type="term" value="P:folic acid biosynthetic process"/>
    <property type="evidence" value="ECO:0007669"/>
    <property type="project" value="UniProtKB-KW"/>
</dbReference>
<keyword evidence="27" id="KW-1185">Reference proteome</keyword>
<evidence type="ECO:0000256" key="22">
    <source>
        <dbReference type="ARBA" id="ARBA00049161"/>
    </source>
</evidence>
<organism evidence="26 27">
    <name type="scientific">Chitinasiproducens palmae</name>
    <dbReference type="NCBI Taxonomy" id="1770053"/>
    <lineage>
        <taxon>Bacteria</taxon>
        <taxon>Pseudomonadati</taxon>
        <taxon>Pseudomonadota</taxon>
        <taxon>Betaproteobacteria</taxon>
        <taxon>Burkholderiales</taxon>
        <taxon>Burkholderiaceae</taxon>
        <taxon>Chitinasiproducens</taxon>
    </lineage>
</organism>
<evidence type="ECO:0000256" key="9">
    <source>
        <dbReference type="ARBA" id="ARBA00019357"/>
    </source>
</evidence>
<feature type="domain" description="Mur ligase C-terminal" evidence="24">
    <location>
        <begin position="295"/>
        <end position="424"/>
    </location>
</feature>
<evidence type="ECO:0000313" key="27">
    <source>
        <dbReference type="Proteomes" id="UP000243719"/>
    </source>
</evidence>
<comment type="catalytic activity">
    <reaction evidence="21">
        <text>(6R)-5,10-methylenetetrahydrofolyl-(gamma-L-Glu)(n) + L-glutamate + ATP = (6R)-5,10-methylenetetrahydrofolyl-(gamma-L-Glu)(n+1) + ADP + phosphate + H(+)</text>
        <dbReference type="Rhea" id="RHEA:51912"/>
        <dbReference type="Rhea" id="RHEA-COMP:13257"/>
        <dbReference type="Rhea" id="RHEA-COMP:13258"/>
        <dbReference type="ChEBI" id="CHEBI:15378"/>
        <dbReference type="ChEBI" id="CHEBI:29985"/>
        <dbReference type="ChEBI" id="CHEBI:30616"/>
        <dbReference type="ChEBI" id="CHEBI:43474"/>
        <dbReference type="ChEBI" id="CHEBI:136572"/>
        <dbReference type="ChEBI" id="CHEBI:456216"/>
        <dbReference type="EC" id="6.3.2.17"/>
    </reaction>
</comment>
<keyword evidence="10 23" id="KW-0436">Ligase</keyword>
<evidence type="ECO:0000256" key="8">
    <source>
        <dbReference type="ARBA" id="ARBA00013025"/>
    </source>
</evidence>
<dbReference type="Gene3D" id="3.90.190.20">
    <property type="entry name" value="Mur ligase, C-terminal domain"/>
    <property type="match status" value="1"/>
</dbReference>
<dbReference type="Gene3D" id="3.40.1190.10">
    <property type="entry name" value="Mur-like, catalytic domain"/>
    <property type="match status" value="1"/>
</dbReference>
<evidence type="ECO:0000256" key="6">
    <source>
        <dbReference type="ARBA" id="ARBA00011245"/>
    </source>
</evidence>
<dbReference type="GO" id="GO:0005524">
    <property type="term" value="F:ATP binding"/>
    <property type="evidence" value="ECO:0007669"/>
    <property type="project" value="UniProtKB-KW"/>
</dbReference>
<dbReference type="SUPFAM" id="SSF53244">
    <property type="entry name" value="MurD-like peptide ligases, peptide-binding domain"/>
    <property type="match status" value="1"/>
</dbReference>
<dbReference type="InterPro" id="IPR013221">
    <property type="entry name" value="Mur_ligase_cen"/>
</dbReference>
<accession>A0A1H2PNC4</accession>
<evidence type="ECO:0000256" key="2">
    <source>
        <dbReference type="ARBA" id="ARBA00002714"/>
    </source>
</evidence>
<dbReference type="FunFam" id="3.40.1190.10:FF:000004">
    <property type="entry name" value="Dihydrofolate synthase/folylpolyglutamate synthase"/>
    <property type="match status" value="1"/>
</dbReference>
<dbReference type="GO" id="GO:0004326">
    <property type="term" value="F:tetrahydrofolylpolyglutamate synthase activity"/>
    <property type="evidence" value="ECO:0007669"/>
    <property type="project" value="UniProtKB-EC"/>
</dbReference>
<evidence type="ECO:0000256" key="3">
    <source>
        <dbReference type="ARBA" id="ARBA00004799"/>
    </source>
</evidence>
<comment type="cofactor">
    <cofactor evidence="1">
        <name>Mg(2+)</name>
        <dbReference type="ChEBI" id="CHEBI:18420"/>
    </cofactor>
</comment>
<comment type="similarity">
    <text evidence="5 23">Belongs to the folylpolyglutamate synthase family.</text>
</comment>
<dbReference type="UniPathway" id="UPA00077">
    <property type="reaction ID" value="UER00157"/>
</dbReference>
<evidence type="ECO:0000256" key="21">
    <source>
        <dbReference type="ARBA" id="ARBA00049035"/>
    </source>
</evidence>
<evidence type="ECO:0000256" key="23">
    <source>
        <dbReference type="PIRNR" id="PIRNR001563"/>
    </source>
</evidence>
<comment type="catalytic activity">
    <reaction evidence="19">
        <text>(6S)-5,6,7,8-tetrahydrofolyl-(gamma-L-Glu)(n) + L-glutamate + ATP = (6S)-5,6,7,8-tetrahydrofolyl-(gamma-L-Glu)(n+1) + ADP + phosphate + H(+)</text>
        <dbReference type="Rhea" id="RHEA:10580"/>
        <dbReference type="Rhea" id="RHEA-COMP:14738"/>
        <dbReference type="Rhea" id="RHEA-COMP:14740"/>
        <dbReference type="ChEBI" id="CHEBI:15378"/>
        <dbReference type="ChEBI" id="CHEBI:29985"/>
        <dbReference type="ChEBI" id="CHEBI:30616"/>
        <dbReference type="ChEBI" id="CHEBI:43474"/>
        <dbReference type="ChEBI" id="CHEBI:141005"/>
        <dbReference type="ChEBI" id="CHEBI:456216"/>
        <dbReference type="EC" id="6.3.2.17"/>
    </reaction>
</comment>
<dbReference type="GO" id="GO:0046654">
    <property type="term" value="P:tetrahydrofolate biosynthetic process"/>
    <property type="evidence" value="ECO:0007669"/>
    <property type="project" value="UniProtKB-UniPathway"/>
</dbReference>
<reference evidence="27" key="1">
    <citation type="submission" date="2016-09" db="EMBL/GenBank/DDBJ databases">
        <authorList>
            <person name="Varghese N."/>
            <person name="Submissions S."/>
        </authorList>
    </citation>
    <scope>NUCLEOTIDE SEQUENCE [LARGE SCALE GENOMIC DNA]</scope>
    <source>
        <strain evidence="27">JS23</strain>
    </source>
</reference>
<evidence type="ECO:0000256" key="17">
    <source>
        <dbReference type="ARBA" id="ARBA00030592"/>
    </source>
</evidence>
<dbReference type="NCBIfam" id="TIGR01499">
    <property type="entry name" value="folC"/>
    <property type="match status" value="1"/>
</dbReference>
<dbReference type="PANTHER" id="PTHR11136:SF0">
    <property type="entry name" value="DIHYDROFOLATE SYNTHETASE-RELATED"/>
    <property type="match status" value="1"/>
</dbReference>
<dbReference type="EMBL" id="FNLO01000003">
    <property type="protein sequence ID" value="SDV47666.1"/>
    <property type="molecule type" value="Genomic_DNA"/>
</dbReference>
<evidence type="ECO:0000256" key="5">
    <source>
        <dbReference type="ARBA" id="ARBA00008276"/>
    </source>
</evidence>
<keyword evidence="14" id="KW-0460">Magnesium</keyword>
<evidence type="ECO:0000256" key="13">
    <source>
        <dbReference type="ARBA" id="ARBA00022840"/>
    </source>
</evidence>
<comment type="catalytic activity">
    <reaction evidence="22">
        <text>7,8-dihydropteroate + L-glutamate + ATP = 7,8-dihydrofolate + ADP + phosphate + H(+)</text>
        <dbReference type="Rhea" id="RHEA:23584"/>
        <dbReference type="ChEBI" id="CHEBI:15378"/>
        <dbReference type="ChEBI" id="CHEBI:17839"/>
        <dbReference type="ChEBI" id="CHEBI:29985"/>
        <dbReference type="ChEBI" id="CHEBI:30616"/>
        <dbReference type="ChEBI" id="CHEBI:43474"/>
        <dbReference type="ChEBI" id="CHEBI:57451"/>
        <dbReference type="ChEBI" id="CHEBI:456216"/>
        <dbReference type="EC" id="6.3.2.12"/>
    </reaction>
</comment>
<dbReference type="SUPFAM" id="SSF53623">
    <property type="entry name" value="MurD-like peptide ligases, catalytic domain"/>
    <property type="match status" value="1"/>
</dbReference>
<comment type="pathway">
    <text evidence="3">Cofactor biosynthesis; tetrahydrofolate biosynthesis; 7,8-dihydrofolate from 2-amino-4-hydroxy-6-hydroxymethyl-7,8-dihydropteridine diphosphate and 4-aminobenzoate: step 2/2.</text>
</comment>
<dbReference type="GO" id="GO:0046872">
    <property type="term" value="F:metal ion binding"/>
    <property type="evidence" value="ECO:0007669"/>
    <property type="project" value="UniProtKB-KW"/>
</dbReference>
<dbReference type="PIRSF" id="PIRSF001563">
    <property type="entry name" value="Folylpolyglu_synth"/>
    <property type="match status" value="1"/>
</dbReference>
<dbReference type="PANTHER" id="PTHR11136">
    <property type="entry name" value="FOLYLPOLYGLUTAMATE SYNTHASE-RELATED"/>
    <property type="match status" value="1"/>
</dbReference>
<comment type="function">
    <text evidence="2">Functions in two distinct reactions of the de novo folate biosynthetic pathway. Catalyzes the addition of a glutamate residue to dihydropteroate (7,8-dihydropteroate or H2Pte) to form dihydrofolate (7,8-dihydrofolate monoglutamate or H2Pte-Glu). Also catalyzes successive additions of L-glutamate to tetrahydrofolate or 10-formyltetrahydrofolate or 5,10-methylenetetrahydrofolate, leading to folylpolyglutamate derivatives.</text>
</comment>
<dbReference type="InterPro" id="IPR036565">
    <property type="entry name" value="Mur-like_cat_sf"/>
</dbReference>
<evidence type="ECO:0000256" key="14">
    <source>
        <dbReference type="ARBA" id="ARBA00022842"/>
    </source>
</evidence>
<dbReference type="EC" id="6.3.2.17" evidence="8"/>
<dbReference type="OrthoDB" id="9809356at2"/>
<dbReference type="RefSeq" id="WP_091906345.1">
    <property type="nucleotide sequence ID" value="NZ_FNLO01000003.1"/>
</dbReference>
<protein>
    <recommendedName>
        <fullName evidence="9">Dihydrofolate synthase/folylpolyglutamate synthase</fullName>
        <ecNumber evidence="7">6.3.2.12</ecNumber>
        <ecNumber evidence="8">6.3.2.17</ecNumber>
    </recommendedName>
    <alternativeName>
        <fullName evidence="18">Folylpoly-gamma-glutamate synthetase-dihydrofolate synthetase</fullName>
    </alternativeName>
    <alternativeName>
        <fullName evidence="16">Folylpolyglutamate synthetase</fullName>
    </alternativeName>
    <alternativeName>
        <fullName evidence="17">Tetrahydrofolylpolyglutamate synthase</fullName>
    </alternativeName>
</protein>
<evidence type="ECO:0000256" key="10">
    <source>
        <dbReference type="ARBA" id="ARBA00022598"/>
    </source>
</evidence>
<keyword evidence="13 23" id="KW-0067">ATP-binding</keyword>
<dbReference type="GO" id="GO:0005737">
    <property type="term" value="C:cytoplasm"/>
    <property type="evidence" value="ECO:0007669"/>
    <property type="project" value="TreeGrafter"/>
</dbReference>
<name>A0A1H2PNC4_9BURK</name>
<keyword evidence="11" id="KW-0479">Metal-binding</keyword>
<comment type="pathway">
    <text evidence="4">Cofactor biosynthesis; tetrahydrofolylpolyglutamate biosynthesis.</text>
</comment>
<dbReference type="Pfam" id="PF08245">
    <property type="entry name" value="Mur_ligase_M"/>
    <property type="match status" value="1"/>
</dbReference>
<proteinExistence type="inferred from homology"/>
<evidence type="ECO:0000256" key="4">
    <source>
        <dbReference type="ARBA" id="ARBA00005150"/>
    </source>
</evidence>
<evidence type="ECO:0000313" key="26">
    <source>
        <dbReference type="EMBL" id="SDV47666.1"/>
    </source>
</evidence>
<dbReference type="InterPro" id="IPR001645">
    <property type="entry name" value="Folylpolyglutamate_synth"/>
</dbReference>
<dbReference type="EC" id="6.3.2.12" evidence="7"/>
<evidence type="ECO:0000256" key="1">
    <source>
        <dbReference type="ARBA" id="ARBA00001946"/>
    </source>
</evidence>
<gene>
    <name evidence="26" type="ORF">SAMN05216551_103199</name>
</gene>
<keyword evidence="12 23" id="KW-0547">Nucleotide-binding</keyword>
<evidence type="ECO:0000256" key="20">
    <source>
        <dbReference type="ARBA" id="ARBA00047808"/>
    </source>
</evidence>
<comment type="subunit">
    <text evidence="6">Monomer.</text>
</comment>
<dbReference type="InterPro" id="IPR004101">
    <property type="entry name" value="Mur_ligase_C"/>
</dbReference>
<dbReference type="Pfam" id="PF02875">
    <property type="entry name" value="Mur_ligase_C"/>
    <property type="match status" value="1"/>
</dbReference>
<dbReference type="InterPro" id="IPR036615">
    <property type="entry name" value="Mur_ligase_C_dom_sf"/>
</dbReference>
<evidence type="ECO:0000259" key="25">
    <source>
        <dbReference type="Pfam" id="PF08245"/>
    </source>
</evidence>
<evidence type="ECO:0000256" key="12">
    <source>
        <dbReference type="ARBA" id="ARBA00022741"/>
    </source>
</evidence>
<feature type="domain" description="Mur ligase central" evidence="25">
    <location>
        <begin position="47"/>
        <end position="192"/>
    </location>
</feature>
<dbReference type="GO" id="GO:0008841">
    <property type="term" value="F:dihydrofolate synthase activity"/>
    <property type="evidence" value="ECO:0007669"/>
    <property type="project" value="UniProtKB-EC"/>
</dbReference>
<keyword evidence="15" id="KW-0289">Folate biosynthesis</keyword>
<evidence type="ECO:0000256" key="19">
    <source>
        <dbReference type="ARBA" id="ARBA00047493"/>
    </source>
</evidence>
<evidence type="ECO:0000256" key="18">
    <source>
        <dbReference type="ARBA" id="ARBA00032510"/>
    </source>
</evidence>
<evidence type="ECO:0000256" key="15">
    <source>
        <dbReference type="ARBA" id="ARBA00022909"/>
    </source>
</evidence>
<dbReference type="AlphaFoldDB" id="A0A1H2PNC4"/>
<sequence length="439" mass="47493">MIRFDTLDAWLAHLETAHPVGIDMGLARISRVRDALGIAFDCPVFIVGGTNGKGSTCAFLEAILYAAGYRVGCHTSPHLLQFNERARIDGASVDDAALLEQFEAVEAARAGLDEPVTLTYFEFTTLAIMRLFQHSGLDAVILEVGLGGRLDAMNILDADCAIVTSIDIDHTQYLGDTREAIGLEKAGIFRAGRPAIVGDPQPPTSLVRYGEQLGAELWLAGRDFGVDAVPGNERQQWRYRGRSQSRAGLAYPALRGANQLLNASAALAALEALRDRLPVSAQDLRVGLANATLPGRFQVLPGRPTVVLDVAHNPHAAAVLAQNLGGMGFFPFTYAVFGAMADKDLDAIVDRMKGEIDHWHVCDLPIARAERATDLAARIAARTSAHGDDGGESTLRRYDSPALAYQDALKRASENDRIVVFGSFYTVAGVLEEHRRRQH</sequence>
<evidence type="ECO:0000256" key="11">
    <source>
        <dbReference type="ARBA" id="ARBA00022723"/>
    </source>
</evidence>
<evidence type="ECO:0000256" key="16">
    <source>
        <dbReference type="ARBA" id="ARBA00030048"/>
    </source>
</evidence>
<dbReference type="Proteomes" id="UP000243719">
    <property type="component" value="Unassembled WGS sequence"/>
</dbReference>
<comment type="catalytic activity">
    <reaction evidence="20">
        <text>10-formyltetrahydrofolyl-(gamma-L-Glu)(n) + L-glutamate + ATP = 10-formyltetrahydrofolyl-(gamma-L-Glu)(n+1) + ADP + phosphate + H(+)</text>
        <dbReference type="Rhea" id="RHEA:51904"/>
        <dbReference type="Rhea" id="RHEA-COMP:13088"/>
        <dbReference type="Rhea" id="RHEA-COMP:14300"/>
        <dbReference type="ChEBI" id="CHEBI:15378"/>
        <dbReference type="ChEBI" id="CHEBI:29985"/>
        <dbReference type="ChEBI" id="CHEBI:30616"/>
        <dbReference type="ChEBI" id="CHEBI:43474"/>
        <dbReference type="ChEBI" id="CHEBI:134413"/>
        <dbReference type="ChEBI" id="CHEBI:456216"/>
        <dbReference type="EC" id="6.3.2.17"/>
    </reaction>
</comment>